<name>A0ABR2MQS1_9ASPA</name>
<proteinExistence type="predicted"/>
<evidence type="ECO:0000256" key="1">
    <source>
        <dbReference type="SAM" id="Phobius"/>
    </source>
</evidence>
<feature type="transmembrane region" description="Helical" evidence="1">
    <location>
        <begin position="12"/>
        <end position="35"/>
    </location>
</feature>
<sequence length="81" mass="8976">MPQHCDTRLLPYFFIIIPTPAKIIASFSTALPFAAEATIYPRTISGLLSRYTLFSLWICFGLWQCADRCECEAAGSILGGK</sequence>
<gene>
    <name evidence="2" type="ORF">KSP40_PGU000983</name>
</gene>
<comment type="caution">
    <text evidence="2">The sequence shown here is derived from an EMBL/GenBank/DDBJ whole genome shotgun (WGS) entry which is preliminary data.</text>
</comment>
<keyword evidence="1" id="KW-0472">Membrane</keyword>
<evidence type="ECO:0000313" key="3">
    <source>
        <dbReference type="Proteomes" id="UP001412067"/>
    </source>
</evidence>
<keyword evidence="1" id="KW-1133">Transmembrane helix</keyword>
<keyword evidence="3" id="KW-1185">Reference proteome</keyword>
<organism evidence="2 3">
    <name type="scientific">Platanthera guangdongensis</name>
    <dbReference type="NCBI Taxonomy" id="2320717"/>
    <lineage>
        <taxon>Eukaryota</taxon>
        <taxon>Viridiplantae</taxon>
        <taxon>Streptophyta</taxon>
        <taxon>Embryophyta</taxon>
        <taxon>Tracheophyta</taxon>
        <taxon>Spermatophyta</taxon>
        <taxon>Magnoliopsida</taxon>
        <taxon>Liliopsida</taxon>
        <taxon>Asparagales</taxon>
        <taxon>Orchidaceae</taxon>
        <taxon>Orchidoideae</taxon>
        <taxon>Orchideae</taxon>
        <taxon>Orchidinae</taxon>
        <taxon>Platanthera</taxon>
    </lineage>
</organism>
<feature type="transmembrane region" description="Helical" evidence="1">
    <location>
        <begin position="47"/>
        <end position="63"/>
    </location>
</feature>
<reference evidence="2 3" key="1">
    <citation type="journal article" date="2022" name="Nat. Plants">
        <title>Genomes of leafy and leafless Platanthera orchids illuminate the evolution of mycoheterotrophy.</title>
        <authorList>
            <person name="Li M.H."/>
            <person name="Liu K.W."/>
            <person name="Li Z."/>
            <person name="Lu H.C."/>
            <person name="Ye Q.L."/>
            <person name="Zhang D."/>
            <person name="Wang J.Y."/>
            <person name="Li Y.F."/>
            <person name="Zhong Z.M."/>
            <person name="Liu X."/>
            <person name="Yu X."/>
            <person name="Liu D.K."/>
            <person name="Tu X.D."/>
            <person name="Liu B."/>
            <person name="Hao Y."/>
            <person name="Liao X.Y."/>
            <person name="Jiang Y.T."/>
            <person name="Sun W.H."/>
            <person name="Chen J."/>
            <person name="Chen Y.Q."/>
            <person name="Ai Y."/>
            <person name="Zhai J.W."/>
            <person name="Wu S.S."/>
            <person name="Zhou Z."/>
            <person name="Hsiao Y.Y."/>
            <person name="Wu W.L."/>
            <person name="Chen Y.Y."/>
            <person name="Lin Y.F."/>
            <person name="Hsu J.L."/>
            <person name="Li C.Y."/>
            <person name="Wang Z.W."/>
            <person name="Zhao X."/>
            <person name="Zhong W.Y."/>
            <person name="Ma X.K."/>
            <person name="Ma L."/>
            <person name="Huang J."/>
            <person name="Chen G.Z."/>
            <person name="Huang M.Z."/>
            <person name="Huang L."/>
            <person name="Peng D.H."/>
            <person name="Luo Y.B."/>
            <person name="Zou S.Q."/>
            <person name="Chen S.P."/>
            <person name="Lan S."/>
            <person name="Tsai W.C."/>
            <person name="Van de Peer Y."/>
            <person name="Liu Z.J."/>
        </authorList>
    </citation>
    <scope>NUCLEOTIDE SEQUENCE [LARGE SCALE GENOMIC DNA]</scope>
    <source>
        <strain evidence="2">Lor288</strain>
    </source>
</reference>
<accession>A0ABR2MQS1</accession>
<evidence type="ECO:0000313" key="2">
    <source>
        <dbReference type="EMBL" id="KAK8966542.1"/>
    </source>
</evidence>
<dbReference type="EMBL" id="JBBWWR010000005">
    <property type="protein sequence ID" value="KAK8966542.1"/>
    <property type="molecule type" value="Genomic_DNA"/>
</dbReference>
<dbReference type="Proteomes" id="UP001412067">
    <property type="component" value="Unassembled WGS sequence"/>
</dbReference>
<protein>
    <submittedName>
        <fullName evidence="2">Uncharacterized protein</fullName>
    </submittedName>
</protein>
<keyword evidence="1" id="KW-0812">Transmembrane</keyword>